<name>A0ABP0VPE9_9BRYO</name>
<reference evidence="1 2" key="1">
    <citation type="submission" date="2024-02" db="EMBL/GenBank/DDBJ databases">
        <authorList>
            <consortium name="ELIXIR-Norway"/>
            <consortium name="Elixir Norway"/>
        </authorList>
    </citation>
    <scope>NUCLEOTIDE SEQUENCE [LARGE SCALE GENOMIC DNA]</scope>
</reference>
<evidence type="ECO:0000313" key="1">
    <source>
        <dbReference type="EMBL" id="CAK9256311.1"/>
    </source>
</evidence>
<dbReference type="EMBL" id="OZ020096">
    <property type="protein sequence ID" value="CAK9256311.1"/>
    <property type="molecule type" value="Genomic_DNA"/>
</dbReference>
<evidence type="ECO:0000313" key="2">
    <source>
        <dbReference type="Proteomes" id="UP001497444"/>
    </source>
</evidence>
<dbReference type="Proteomes" id="UP001497444">
    <property type="component" value="Chromosome 1"/>
</dbReference>
<organism evidence="1 2">
    <name type="scientific">Sphagnum jensenii</name>
    <dbReference type="NCBI Taxonomy" id="128206"/>
    <lineage>
        <taxon>Eukaryota</taxon>
        <taxon>Viridiplantae</taxon>
        <taxon>Streptophyta</taxon>
        <taxon>Embryophyta</taxon>
        <taxon>Bryophyta</taxon>
        <taxon>Sphagnophytina</taxon>
        <taxon>Sphagnopsida</taxon>
        <taxon>Sphagnales</taxon>
        <taxon>Sphagnaceae</taxon>
        <taxon>Sphagnum</taxon>
    </lineage>
</organism>
<proteinExistence type="predicted"/>
<keyword evidence="2" id="KW-1185">Reference proteome</keyword>
<accession>A0ABP0VPE9</accession>
<sequence>MTCIWPLGYNLDLRSRLPHDQNNGQVLFPRRYLPMVPLAMRGEDVATRKGPGLGTWDLGLGSNVYSPLAMRARAGHMEGTWIWELVSYVWPYGSLAMRGRGGHVEGTWTWDLRAMCPLAMGRRGRGESTRMGPGLGTRCRLLGKIPSRAQR</sequence>
<gene>
    <name evidence="1" type="ORF">CSSPJE1EN1_LOCUS1789</name>
</gene>
<protein>
    <submittedName>
        <fullName evidence="1">Uncharacterized protein</fullName>
    </submittedName>
</protein>